<name>A0A0B0PUT5_GOSAR</name>
<keyword evidence="2" id="KW-1185">Reference proteome</keyword>
<proteinExistence type="predicted"/>
<sequence length="15" mass="1867">MCWLMMILDTFPIRP</sequence>
<reference evidence="2" key="1">
    <citation type="submission" date="2014-09" db="EMBL/GenBank/DDBJ databases">
        <authorList>
            <person name="Mudge J."/>
            <person name="Ramaraj T."/>
            <person name="Lindquist I.E."/>
            <person name="Bharti A.K."/>
            <person name="Sundararajan A."/>
            <person name="Cameron C.T."/>
            <person name="Woodward J.E."/>
            <person name="May G.D."/>
            <person name="Brubaker C."/>
            <person name="Broadhvest J."/>
            <person name="Wilkins T.A."/>
        </authorList>
    </citation>
    <scope>NUCLEOTIDE SEQUENCE</scope>
    <source>
        <strain evidence="2">cv. AKA8401</strain>
    </source>
</reference>
<dbReference type="EMBL" id="KN446278">
    <property type="protein sequence ID" value="KHG28755.1"/>
    <property type="molecule type" value="Genomic_DNA"/>
</dbReference>
<accession>A0A0B0PUT5</accession>
<protein>
    <submittedName>
        <fullName evidence="1">Uncharacterized protein</fullName>
    </submittedName>
</protein>
<evidence type="ECO:0000313" key="2">
    <source>
        <dbReference type="Proteomes" id="UP000032142"/>
    </source>
</evidence>
<evidence type="ECO:0000313" key="1">
    <source>
        <dbReference type="EMBL" id="KHG28755.1"/>
    </source>
</evidence>
<organism evidence="1 2">
    <name type="scientific">Gossypium arboreum</name>
    <name type="common">Tree cotton</name>
    <name type="synonym">Gossypium nanking</name>
    <dbReference type="NCBI Taxonomy" id="29729"/>
    <lineage>
        <taxon>Eukaryota</taxon>
        <taxon>Viridiplantae</taxon>
        <taxon>Streptophyta</taxon>
        <taxon>Embryophyta</taxon>
        <taxon>Tracheophyta</taxon>
        <taxon>Spermatophyta</taxon>
        <taxon>Magnoliopsida</taxon>
        <taxon>eudicotyledons</taxon>
        <taxon>Gunneridae</taxon>
        <taxon>Pentapetalae</taxon>
        <taxon>rosids</taxon>
        <taxon>malvids</taxon>
        <taxon>Malvales</taxon>
        <taxon>Malvaceae</taxon>
        <taxon>Malvoideae</taxon>
        <taxon>Gossypium</taxon>
    </lineage>
</organism>
<gene>
    <name evidence="1" type="ORF">F383_02780</name>
</gene>
<dbReference type="Proteomes" id="UP000032142">
    <property type="component" value="Unassembled WGS sequence"/>
</dbReference>